<evidence type="ECO:0000259" key="14">
    <source>
        <dbReference type="PROSITE" id="PS51094"/>
    </source>
</evidence>
<dbReference type="InterPro" id="IPR016152">
    <property type="entry name" value="PTrfase/Anion_transptr"/>
</dbReference>
<keyword evidence="6" id="KW-0808">Transferase</keyword>
<name>A0A4Q2S3K2_9ACTN</name>
<evidence type="ECO:0000259" key="15">
    <source>
        <dbReference type="PROSITE" id="PS51099"/>
    </source>
</evidence>
<dbReference type="InterPro" id="IPR006327">
    <property type="entry name" value="PTS_IIC_fruc"/>
</dbReference>
<gene>
    <name evidence="17" type="ORF">EUA06_01705</name>
</gene>
<dbReference type="EMBL" id="SDWS01000001">
    <property type="protein sequence ID" value="RYB96320.1"/>
    <property type="molecule type" value="Genomic_DNA"/>
</dbReference>
<evidence type="ECO:0000256" key="13">
    <source>
        <dbReference type="SAM" id="Phobius"/>
    </source>
</evidence>
<keyword evidence="4" id="KW-0597">Phosphoprotein</keyword>
<dbReference type="InterPro" id="IPR003352">
    <property type="entry name" value="PTS_EIIC"/>
</dbReference>
<evidence type="ECO:0000256" key="8">
    <source>
        <dbReference type="ARBA" id="ARBA00022692"/>
    </source>
</evidence>
<evidence type="ECO:0000259" key="16">
    <source>
        <dbReference type="PROSITE" id="PS51104"/>
    </source>
</evidence>
<dbReference type="GO" id="GO:0005351">
    <property type="term" value="F:carbohydrate:proton symporter activity"/>
    <property type="evidence" value="ECO:0007669"/>
    <property type="project" value="InterPro"/>
</dbReference>
<feature type="transmembrane region" description="Helical" evidence="13">
    <location>
        <begin position="620"/>
        <end position="638"/>
    </location>
</feature>
<keyword evidence="10 13" id="KW-1133">Transmembrane helix</keyword>
<evidence type="ECO:0000256" key="6">
    <source>
        <dbReference type="ARBA" id="ARBA00022679"/>
    </source>
</evidence>
<feature type="transmembrane region" description="Helical" evidence="13">
    <location>
        <begin position="428"/>
        <end position="458"/>
    </location>
</feature>
<dbReference type="GO" id="GO:0005886">
    <property type="term" value="C:plasma membrane"/>
    <property type="evidence" value="ECO:0007669"/>
    <property type="project" value="UniProtKB-SubCell"/>
</dbReference>
<feature type="region of interest" description="Disordered" evidence="12">
    <location>
        <begin position="152"/>
        <end position="190"/>
    </location>
</feature>
<accession>A0A4Q2S3K2</accession>
<dbReference type="SUPFAM" id="SSF55804">
    <property type="entry name" value="Phoshotransferase/anion transport protein"/>
    <property type="match status" value="1"/>
</dbReference>
<feature type="transmembrane region" description="Helical" evidence="13">
    <location>
        <begin position="387"/>
        <end position="416"/>
    </location>
</feature>
<evidence type="ECO:0000256" key="4">
    <source>
        <dbReference type="ARBA" id="ARBA00022553"/>
    </source>
</evidence>
<comment type="subcellular location">
    <subcellularLocation>
        <location evidence="1">Cell inner membrane</location>
        <topology evidence="1">Multi-pass membrane protein</topology>
    </subcellularLocation>
</comment>
<feature type="region of interest" description="Disordered" evidence="12">
    <location>
        <begin position="295"/>
        <end position="314"/>
    </location>
</feature>
<feature type="compositionally biased region" description="Polar residues" evidence="12">
    <location>
        <begin position="305"/>
        <end position="314"/>
    </location>
</feature>
<dbReference type="OrthoDB" id="9782569at2"/>
<keyword evidence="11 13" id="KW-0472">Membrane</keyword>
<evidence type="ECO:0000256" key="9">
    <source>
        <dbReference type="ARBA" id="ARBA00022777"/>
    </source>
</evidence>
<keyword evidence="5" id="KW-0762">Sugar transport</keyword>
<protein>
    <submittedName>
        <fullName evidence="17">PTS lactose transporter subunit IIC</fullName>
    </submittedName>
</protein>
<dbReference type="NCBIfam" id="TIGR01427">
    <property type="entry name" value="PTS_IIC_fructo"/>
    <property type="match status" value="1"/>
</dbReference>
<feature type="transmembrane region" description="Helical" evidence="13">
    <location>
        <begin position="650"/>
        <end position="679"/>
    </location>
</feature>
<dbReference type="InterPro" id="IPR003501">
    <property type="entry name" value="PTS_EIIB_2/3"/>
</dbReference>
<evidence type="ECO:0000256" key="10">
    <source>
        <dbReference type="ARBA" id="ARBA00022989"/>
    </source>
</evidence>
<organism evidence="17 18">
    <name type="scientific">Nocardioides glacieisoli</name>
    <dbReference type="NCBI Taxonomy" id="1168730"/>
    <lineage>
        <taxon>Bacteria</taxon>
        <taxon>Bacillati</taxon>
        <taxon>Actinomycetota</taxon>
        <taxon>Actinomycetes</taxon>
        <taxon>Propionibacteriales</taxon>
        <taxon>Nocardioidaceae</taxon>
        <taxon>Nocardioides</taxon>
    </lineage>
</organism>
<dbReference type="Gene3D" id="3.40.50.2300">
    <property type="match status" value="1"/>
</dbReference>
<feature type="transmembrane region" description="Helical" evidence="13">
    <location>
        <begin position="470"/>
        <end position="493"/>
    </location>
</feature>
<dbReference type="PROSITE" id="PS51099">
    <property type="entry name" value="PTS_EIIB_TYPE_2"/>
    <property type="match status" value="1"/>
</dbReference>
<keyword evidence="8 13" id="KW-0812">Transmembrane</keyword>
<dbReference type="Pfam" id="PF02302">
    <property type="entry name" value="PTS_IIB"/>
    <property type="match status" value="1"/>
</dbReference>
<dbReference type="CDD" id="cd00211">
    <property type="entry name" value="PTS_IIA_fru"/>
    <property type="match status" value="1"/>
</dbReference>
<dbReference type="GO" id="GO:0022877">
    <property type="term" value="F:protein-N(PI)-phosphohistidine-fructose phosphotransferase system transporter activity"/>
    <property type="evidence" value="ECO:0007669"/>
    <property type="project" value="InterPro"/>
</dbReference>
<feature type="domain" description="PTS EIIA type-2" evidence="14">
    <location>
        <begin position="3"/>
        <end position="147"/>
    </location>
</feature>
<dbReference type="InterPro" id="IPR003353">
    <property type="entry name" value="PTS_IIB_fruc"/>
</dbReference>
<dbReference type="CDD" id="cd05569">
    <property type="entry name" value="PTS_IIB_fructose"/>
    <property type="match status" value="1"/>
</dbReference>
<dbReference type="Gene3D" id="3.40.930.10">
    <property type="entry name" value="Mannitol-specific EII, Chain A"/>
    <property type="match status" value="1"/>
</dbReference>
<feature type="transmembrane region" description="Helical" evidence="13">
    <location>
        <begin position="324"/>
        <end position="349"/>
    </location>
</feature>
<evidence type="ECO:0000256" key="1">
    <source>
        <dbReference type="ARBA" id="ARBA00004429"/>
    </source>
</evidence>
<dbReference type="SUPFAM" id="SSF52794">
    <property type="entry name" value="PTS system IIB component-like"/>
    <property type="match status" value="1"/>
</dbReference>
<dbReference type="InterPro" id="IPR036095">
    <property type="entry name" value="PTS_EIIB-like_sf"/>
</dbReference>
<feature type="transmembrane region" description="Helical" evidence="13">
    <location>
        <begin position="505"/>
        <end position="528"/>
    </location>
</feature>
<evidence type="ECO:0000256" key="7">
    <source>
        <dbReference type="ARBA" id="ARBA00022683"/>
    </source>
</evidence>
<dbReference type="InterPro" id="IPR002178">
    <property type="entry name" value="PTS_EIIA_type-2_dom"/>
</dbReference>
<dbReference type="Proteomes" id="UP000291838">
    <property type="component" value="Unassembled WGS sequence"/>
</dbReference>
<dbReference type="GO" id="GO:0090563">
    <property type="term" value="F:protein-phosphocysteine-sugar phosphotransferase activity"/>
    <property type="evidence" value="ECO:0007669"/>
    <property type="project" value="TreeGrafter"/>
</dbReference>
<dbReference type="AlphaFoldDB" id="A0A4Q2S3K2"/>
<sequence>MTDLITTDLVRLGAAWGQDKHDVIRALAGVVDDAGRATDRDQLVEDAFARESTSSTGLPGGIAIPHCRTAGVETPTLAFARLDPPVDFGAKDGPADIAFLIAAPAGGDADHLTILTKLARALVKPAFTDALRSAESADEVVDLITHEIGEAAPAKPVPASGAPSGAATPTGGEVPATAAAPAAGGAPSGAKPSLVAVTACPTGIAHTYMAAEALEAAAERAGVDLQVETQGSAGSTPLAPATIAAAGAVIFAVDVGVRDRSRFAGKPMVSSGVKRPIDDADAMIAEALRYAADPSSAPRVEGTASEASQSTGDKQSFGATARRVLMTGVSYMIPFVAAGGLLIALGFLFGGYEIVNDGQTIAVDNTFFNLPDVNELGLDHALFGSAFFAYLGALLFTLGAAAFGFLVPALAGYIAYAIADRPGIAPGFVMGAIAGSINSGFLGGIVGGVLAGIVALWITRWKVPPWMRGLMPVLVIPLLATLISGFVMVVVLGKPLAGLMEALSDGLNSLQGGSAVILGVILGLMMAFDMGGPLNKTAYAFATTGLGAAATATDAPELRVMAAVMLAGMVPPLALALATVVRPKLFTVPERENGKAAWAMGASFITEGAIPFAAADPLRVIPPIMAGSALTGALSMGLDVSLRAPHGGIFVIFAVDGVAGFFVALLAGVLLSAALVVVLKTMGRSDADVATV</sequence>
<proteinExistence type="predicted"/>
<dbReference type="GO" id="GO:0016301">
    <property type="term" value="F:kinase activity"/>
    <property type="evidence" value="ECO:0007669"/>
    <property type="project" value="UniProtKB-KW"/>
</dbReference>
<evidence type="ECO:0000256" key="12">
    <source>
        <dbReference type="SAM" id="MobiDB-lite"/>
    </source>
</evidence>
<dbReference type="PROSITE" id="PS51094">
    <property type="entry name" value="PTS_EIIA_TYPE_2"/>
    <property type="match status" value="1"/>
</dbReference>
<dbReference type="InterPro" id="IPR013011">
    <property type="entry name" value="PTS_EIIB_2"/>
</dbReference>
<dbReference type="Pfam" id="PF02378">
    <property type="entry name" value="PTS_EIIC"/>
    <property type="match status" value="1"/>
</dbReference>
<keyword evidence="7" id="KW-0598">Phosphotransferase system</keyword>
<evidence type="ECO:0000256" key="11">
    <source>
        <dbReference type="ARBA" id="ARBA00023136"/>
    </source>
</evidence>
<comment type="caution">
    <text evidence="17">The sequence shown here is derived from an EMBL/GenBank/DDBJ whole genome shotgun (WGS) entry which is preliminary data.</text>
</comment>
<evidence type="ECO:0000256" key="3">
    <source>
        <dbReference type="ARBA" id="ARBA00022475"/>
    </source>
</evidence>
<dbReference type="PROSITE" id="PS51104">
    <property type="entry name" value="PTS_EIIC_TYPE_2"/>
    <property type="match status" value="1"/>
</dbReference>
<dbReference type="RefSeq" id="WP_129473269.1">
    <property type="nucleotide sequence ID" value="NZ_SDWS01000001.1"/>
</dbReference>
<evidence type="ECO:0000313" key="17">
    <source>
        <dbReference type="EMBL" id="RYB96320.1"/>
    </source>
</evidence>
<keyword evidence="18" id="KW-1185">Reference proteome</keyword>
<dbReference type="Pfam" id="PF00359">
    <property type="entry name" value="PTS_EIIA_2"/>
    <property type="match status" value="1"/>
</dbReference>
<evidence type="ECO:0000256" key="2">
    <source>
        <dbReference type="ARBA" id="ARBA00022448"/>
    </source>
</evidence>
<reference evidence="17 18" key="1">
    <citation type="submission" date="2019-01" db="EMBL/GenBank/DDBJ databases">
        <title>Novel species of Nocardioides.</title>
        <authorList>
            <person name="Liu Q."/>
            <person name="Xin Y.-H."/>
        </authorList>
    </citation>
    <scope>NUCLEOTIDE SEQUENCE [LARGE SCALE GENOMIC DNA]</scope>
    <source>
        <strain evidence="17 18">HLT3-15</strain>
    </source>
</reference>
<feature type="domain" description="PTS EIIC type-2" evidence="16">
    <location>
        <begin position="321"/>
        <end position="689"/>
    </location>
</feature>
<keyword evidence="9" id="KW-0418">Kinase</keyword>
<feature type="domain" description="PTS EIIB type-2" evidence="15">
    <location>
        <begin position="194"/>
        <end position="289"/>
    </location>
</feature>
<evidence type="ECO:0000313" key="18">
    <source>
        <dbReference type="Proteomes" id="UP000291838"/>
    </source>
</evidence>
<dbReference type="GO" id="GO:0009401">
    <property type="term" value="P:phosphoenolpyruvate-dependent sugar phosphotransferase system"/>
    <property type="evidence" value="ECO:0007669"/>
    <property type="project" value="UniProtKB-KW"/>
</dbReference>
<dbReference type="InterPro" id="IPR013014">
    <property type="entry name" value="PTS_EIIC_2"/>
</dbReference>
<keyword evidence="3" id="KW-1003">Cell membrane</keyword>
<evidence type="ECO:0000256" key="5">
    <source>
        <dbReference type="ARBA" id="ARBA00022597"/>
    </source>
</evidence>
<dbReference type="NCBIfam" id="TIGR00829">
    <property type="entry name" value="FRU"/>
    <property type="match status" value="1"/>
</dbReference>
<dbReference type="PANTHER" id="PTHR30505:SF0">
    <property type="entry name" value="FRUCTOSE-LIKE PTS SYSTEM EIIBC COMPONENT-RELATED"/>
    <property type="match status" value="1"/>
</dbReference>
<keyword evidence="2" id="KW-0813">Transport</keyword>
<dbReference type="InterPro" id="IPR050864">
    <property type="entry name" value="Bacterial_PTS_Sugar_Transport"/>
</dbReference>
<feature type="transmembrane region" description="Helical" evidence="13">
    <location>
        <begin position="560"/>
        <end position="581"/>
    </location>
</feature>
<dbReference type="PANTHER" id="PTHR30505">
    <property type="entry name" value="FRUCTOSE-LIKE PERMEASE"/>
    <property type="match status" value="1"/>
</dbReference>